<feature type="region of interest" description="Disordered" evidence="1">
    <location>
        <begin position="213"/>
        <end position="244"/>
    </location>
</feature>
<dbReference type="Proteomes" id="UP001221142">
    <property type="component" value="Unassembled WGS sequence"/>
</dbReference>
<reference evidence="2" key="1">
    <citation type="submission" date="2023-03" db="EMBL/GenBank/DDBJ databases">
        <title>Massive genome expansion in bonnet fungi (Mycena s.s.) driven by repeated elements and novel gene families across ecological guilds.</title>
        <authorList>
            <consortium name="Lawrence Berkeley National Laboratory"/>
            <person name="Harder C.B."/>
            <person name="Miyauchi S."/>
            <person name="Viragh M."/>
            <person name="Kuo A."/>
            <person name="Thoen E."/>
            <person name="Andreopoulos B."/>
            <person name="Lu D."/>
            <person name="Skrede I."/>
            <person name="Drula E."/>
            <person name="Henrissat B."/>
            <person name="Morin E."/>
            <person name="Kohler A."/>
            <person name="Barry K."/>
            <person name="LaButti K."/>
            <person name="Morin E."/>
            <person name="Salamov A."/>
            <person name="Lipzen A."/>
            <person name="Mereny Z."/>
            <person name="Hegedus B."/>
            <person name="Baldrian P."/>
            <person name="Stursova M."/>
            <person name="Weitz H."/>
            <person name="Taylor A."/>
            <person name="Grigoriev I.V."/>
            <person name="Nagy L.G."/>
            <person name="Martin F."/>
            <person name="Kauserud H."/>
        </authorList>
    </citation>
    <scope>NUCLEOTIDE SEQUENCE</scope>
    <source>
        <strain evidence="2">9284</strain>
    </source>
</reference>
<accession>A0AAD7BBG2</accession>
<name>A0AAD7BBG2_9AGAR</name>
<organism evidence="2 3">
    <name type="scientific">Roridomyces roridus</name>
    <dbReference type="NCBI Taxonomy" id="1738132"/>
    <lineage>
        <taxon>Eukaryota</taxon>
        <taxon>Fungi</taxon>
        <taxon>Dikarya</taxon>
        <taxon>Basidiomycota</taxon>
        <taxon>Agaricomycotina</taxon>
        <taxon>Agaricomycetes</taxon>
        <taxon>Agaricomycetidae</taxon>
        <taxon>Agaricales</taxon>
        <taxon>Marasmiineae</taxon>
        <taxon>Mycenaceae</taxon>
        <taxon>Roridomyces</taxon>
    </lineage>
</organism>
<keyword evidence="3" id="KW-1185">Reference proteome</keyword>
<evidence type="ECO:0000256" key="1">
    <source>
        <dbReference type="SAM" id="MobiDB-lite"/>
    </source>
</evidence>
<dbReference type="AlphaFoldDB" id="A0AAD7BBG2"/>
<comment type="caution">
    <text evidence="2">The sequence shown here is derived from an EMBL/GenBank/DDBJ whole genome shotgun (WGS) entry which is preliminary data.</text>
</comment>
<feature type="region of interest" description="Disordered" evidence="1">
    <location>
        <begin position="182"/>
        <end position="201"/>
    </location>
</feature>
<sequence>MSTQSITELLGFHAVAIECERAHSLAPSIGTSSVVQKSFWIREFHAARPRNELAPQLEVSLGRQPCPSTTGGFLAGETRKAGFAAQMELSRYRAEIKCNFIVVLAPAILSKLPNFEKSAPAYHPLACRKPPSPGAPESISLASTAANVKSKQCVTDEAEEAPCERCIKMKLHCEYISVEDERERGAEGPDQCSNSPAAAESSVAVGAAMEDQPSVDIPTTSAPRSLRRIAPRPPLNTETLSPLDGPGLAEWEQQHWASGTSAEVFLDYCEEPEQLLSDGFTSTNDYPDHTQVRAAAVQAEDGLNVRM</sequence>
<evidence type="ECO:0000313" key="3">
    <source>
        <dbReference type="Proteomes" id="UP001221142"/>
    </source>
</evidence>
<proteinExistence type="predicted"/>
<protein>
    <submittedName>
        <fullName evidence="2">Uncharacterized protein</fullName>
    </submittedName>
</protein>
<evidence type="ECO:0000313" key="2">
    <source>
        <dbReference type="EMBL" id="KAJ7615953.1"/>
    </source>
</evidence>
<dbReference type="EMBL" id="JARKIF010000023">
    <property type="protein sequence ID" value="KAJ7615953.1"/>
    <property type="molecule type" value="Genomic_DNA"/>
</dbReference>
<gene>
    <name evidence="2" type="ORF">FB45DRAFT_873254</name>
</gene>